<dbReference type="InterPro" id="IPR036691">
    <property type="entry name" value="Endo/exonu/phosph_ase_sf"/>
</dbReference>
<accession>A0A4Q9L6F4</accession>
<sequence length="1055" mass="121957">MATKNFISSNSTLHKRKQALKPGAMNTTPVSLRETGDLRLGRPRIVLKRPIHESKPRIEILTDDNTDIIHDLNEINEEERLKTFGRTTNKSHNASKPANTHTKNDTLNKIILHSQNNKNSKEKSLSKGFPNWEELKDMSSSELTRLILEMEHLIPIYRKFRDNDNKKSVAITQRNDENHTKQVIGIKNKNKKPIKNKKFNFSNSSNVPRSSKPTQKVAYIEKLSNGQIDLVVKGQSPFIKTKYIFLYFKGLQPNKIGFYKMAMNSIVENSSKNLINLDFIDENTAEIICTENNKQVLINVLTSLSATLLQQSPEIDRNKIFNNKNFKLRMEKILKRKNNQNVKLKKLAVKLTTLEDQKINKINDILNLQKFDILALAETWRDDLIFLNKDYKVVAQKAPVAVQNRSSMTEGMIIVAKKQKTVEILENVTRFGLALKLENKIFIFIYRNCDSNDIEILNNNTSHYIDKNIIVVGDYNLVQNQSLEQDVLDNHLQFGLSEIYLHSDTFRQNNRSSTPDKVFSNCPIIVETEEIKDINHSLIIIELPSLTGNVPPKFKINLLKEKIIATKIAKKIQSLTTKHKNLINNLNVEDRCNLLHHIILTATNSLRIRVRKQDRLNPIIQQIRIMRDEARENNNVDLYKELRRDIKRLKKRFNTLDVPVARTKFIGITASELEKILKFHGTEQPKTNQNYKELLDTFILDGNLQDIEQTKEEISDFFKNTLKERYLNMTNIIKGITDNEVIKVIKTLKTGKSGGLTGIRNEFLKICPANFIHELTTLYNMIILTKEIPSVWKRHRIQPIPKDKGEFRPISLIEKTRKLFEKLIFLNFIPKLHKQQAGFRPQYSTLNHALTIDTLLRHSNGELTCVTLDIKKAYDCVDRKFLYKKLIINQNFSLHDTILIASLIENNEYTISSEKDFNTYKTASLGLPQGSIISPTLFNIFIDDIIDYVPETLRDSVFMYADDIIICNNNLKNIQEILKGVLTHADENNYKLNPKKCFYNAAKAHEIIIYDTIITKQNPLKYLGYYFNNRCADVNMTIKIIRQKMTKAAAITNKS</sequence>
<keyword evidence="3" id="KW-0808">Transferase</keyword>
<evidence type="ECO:0000256" key="1">
    <source>
        <dbReference type="SAM" id="MobiDB-lite"/>
    </source>
</evidence>
<feature type="domain" description="Reverse transcriptase" evidence="2">
    <location>
        <begin position="781"/>
        <end position="1027"/>
    </location>
</feature>
<dbReference type="InterPro" id="IPR043502">
    <property type="entry name" value="DNA/RNA_pol_sf"/>
</dbReference>
<feature type="non-terminal residue" evidence="3">
    <location>
        <position position="1055"/>
    </location>
</feature>
<name>A0A4Q9L6F4_9MICR</name>
<reference evidence="3 4" key="1">
    <citation type="submission" date="2017-12" db="EMBL/GenBank/DDBJ databases">
        <authorList>
            <person name="Pombert J.-F."/>
            <person name="Haag K.L."/>
            <person name="Ebert D."/>
        </authorList>
    </citation>
    <scope>NUCLEOTIDE SEQUENCE [LARGE SCALE GENOMIC DNA]</scope>
    <source>
        <strain evidence="3">IL-BN-2</strain>
    </source>
</reference>
<dbReference type="Gene3D" id="3.30.70.270">
    <property type="match status" value="1"/>
</dbReference>
<evidence type="ECO:0000259" key="2">
    <source>
        <dbReference type="PROSITE" id="PS50878"/>
    </source>
</evidence>
<comment type="caution">
    <text evidence="3">The sequence shown here is derived from an EMBL/GenBank/DDBJ whole genome shotgun (WGS) entry which is preliminary data.</text>
</comment>
<proteinExistence type="predicted"/>
<dbReference type="SUPFAM" id="SSF56672">
    <property type="entry name" value="DNA/RNA polymerases"/>
    <property type="match status" value="1"/>
</dbReference>
<dbReference type="Proteomes" id="UP000293045">
    <property type="component" value="Unassembled WGS sequence"/>
</dbReference>
<organism evidence="3 4">
    <name type="scientific">Hamiltosporidium magnivora</name>
    <dbReference type="NCBI Taxonomy" id="148818"/>
    <lineage>
        <taxon>Eukaryota</taxon>
        <taxon>Fungi</taxon>
        <taxon>Fungi incertae sedis</taxon>
        <taxon>Microsporidia</taxon>
        <taxon>Dubosqiidae</taxon>
        <taxon>Hamiltosporidium</taxon>
    </lineage>
</organism>
<dbReference type="PROSITE" id="PS50878">
    <property type="entry name" value="RT_POL"/>
    <property type="match status" value="1"/>
</dbReference>
<dbReference type="VEuPathDB" id="MicrosporidiaDB:CWI36_1459p0010"/>
<dbReference type="CDD" id="cd01650">
    <property type="entry name" value="RT_nLTR_like"/>
    <property type="match status" value="1"/>
</dbReference>
<keyword evidence="3" id="KW-0695">RNA-directed DNA polymerase</keyword>
<feature type="region of interest" description="Disordered" evidence="1">
    <location>
        <begin position="1"/>
        <end position="30"/>
    </location>
</feature>
<dbReference type="EMBL" id="PIXR01001092">
    <property type="protein sequence ID" value="TBU02765.1"/>
    <property type="molecule type" value="Genomic_DNA"/>
</dbReference>
<dbReference type="InterPro" id="IPR043128">
    <property type="entry name" value="Rev_trsase/Diguanyl_cyclase"/>
</dbReference>
<dbReference type="VEuPathDB" id="MicrosporidiaDB:CWI39_1092p0010"/>
<dbReference type="GO" id="GO:0003964">
    <property type="term" value="F:RNA-directed DNA polymerase activity"/>
    <property type="evidence" value="ECO:0007669"/>
    <property type="project" value="UniProtKB-KW"/>
</dbReference>
<gene>
    <name evidence="3" type="ORF">CWI39_1092p0010</name>
</gene>
<feature type="compositionally biased region" description="Polar residues" evidence="1">
    <location>
        <begin position="1"/>
        <end position="12"/>
    </location>
</feature>
<dbReference type="SUPFAM" id="SSF56219">
    <property type="entry name" value="DNase I-like"/>
    <property type="match status" value="1"/>
</dbReference>
<dbReference type="InterPro" id="IPR000477">
    <property type="entry name" value="RT_dom"/>
</dbReference>
<dbReference type="PANTHER" id="PTHR19446">
    <property type="entry name" value="REVERSE TRANSCRIPTASES"/>
    <property type="match status" value="1"/>
</dbReference>
<evidence type="ECO:0000313" key="4">
    <source>
        <dbReference type="Proteomes" id="UP000293045"/>
    </source>
</evidence>
<protein>
    <submittedName>
        <fullName evidence="3">Reverse transcriptase</fullName>
    </submittedName>
</protein>
<keyword evidence="3" id="KW-0548">Nucleotidyltransferase</keyword>
<evidence type="ECO:0000313" key="3">
    <source>
        <dbReference type="EMBL" id="TBU02765.1"/>
    </source>
</evidence>
<dbReference type="AlphaFoldDB" id="A0A4Q9L6F4"/>
<dbReference type="Pfam" id="PF00078">
    <property type="entry name" value="RVT_1"/>
    <property type="match status" value="1"/>
</dbReference>